<organism evidence="3 4">
    <name type="scientific">Alkalihalophilus lindianensis</name>
    <dbReference type="NCBI Taxonomy" id="1630542"/>
    <lineage>
        <taxon>Bacteria</taxon>
        <taxon>Bacillati</taxon>
        <taxon>Bacillota</taxon>
        <taxon>Bacilli</taxon>
        <taxon>Bacillales</taxon>
        <taxon>Bacillaceae</taxon>
        <taxon>Alkalihalophilus</taxon>
    </lineage>
</organism>
<keyword evidence="2" id="KW-0472">Membrane</keyword>
<feature type="transmembrane region" description="Helical" evidence="2">
    <location>
        <begin position="6"/>
        <end position="24"/>
    </location>
</feature>
<evidence type="ECO:0000256" key="2">
    <source>
        <dbReference type="SAM" id="Phobius"/>
    </source>
</evidence>
<reference evidence="3 4" key="1">
    <citation type="submission" date="2023-10" db="EMBL/GenBank/DDBJ databases">
        <title>Screening of Alkalihalobacillus lindianensis BZ-TG-R113 and Its Alleviation of Salt Stress on Rapeseed Growth.</title>
        <authorList>
            <person name="Zhao B."/>
            <person name="Guo T."/>
        </authorList>
    </citation>
    <scope>NUCLEOTIDE SEQUENCE [LARGE SCALE GENOMIC DNA]</scope>
    <source>
        <strain evidence="3 4">BZ-TG-R113</strain>
    </source>
</reference>
<protein>
    <submittedName>
        <fullName evidence="3">Uncharacterized protein</fullName>
    </submittedName>
</protein>
<keyword evidence="2" id="KW-1133">Transmembrane helix</keyword>
<feature type="compositionally biased region" description="Low complexity" evidence="1">
    <location>
        <begin position="56"/>
        <end position="69"/>
    </location>
</feature>
<dbReference type="Proteomes" id="UP001287282">
    <property type="component" value="Unassembled WGS sequence"/>
</dbReference>
<feature type="region of interest" description="Disordered" evidence="1">
    <location>
        <begin position="29"/>
        <end position="78"/>
    </location>
</feature>
<evidence type="ECO:0000313" key="3">
    <source>
        <dbReference type="EMBL" id="MDV2684366.1"/>
    </source>
</evidence>
<sequence>MPLGLILVFGFVMIVIIMVIASNISRRTHVSHSPQHQVTSDAPITGSNAKNNAPCSSSSNSSYYGDSGSSSGGDGGCV</sequence>
<comment type="caution">
    <text evidence="3">The sequence shown here is derived from an EMBL/GenBank/DDBJ whole genome shotgun (WGS) entry which is preliminary data.</text>
</comment>
<proteinExistence type="predicted"/>
<feature type="compositionally biased region" description="Polar residues" evidence="1">
    <location>
        <begin position="31"/>
        <end position="55"/>
    </location>
</feature>
<gene>
    <name evidence="3" type="ORF">RYX56_08285</name>
</gene>
<evidence type="ECO:0000313" key="4">
    <source>
        <dbReference type="Proteomes" id="UP001287282"/>
    </source>
</evidence>
<name>A0ABU3X8Z8_9BACI</name>
<keyword evidence="2" id="KW-0812">Transmembrane</keyword>
<keyword evidence="4" id="KW-1185">Reference proteome</keyword>
<evidence type="ECO:0000256" key="1">
    <source>
        <dbReference type="SAM" id="MobiDB-lite"/>
    </source>
</evidence>
<accession>A0ABU3X8Z8</accession>
<dbReference type="EMBL" id="JAWJBA010000002">
    <property type="protein sequence ID" value="MDV2684366.1"/>
    <property type="molecule type" value="Genomic_DNA"/>
</dbReference>